<evidence type="ECO:0000256" key="1">
    <source>
        <dbReference type="ARBA" id="ARBA00023015"/>
    </source>
</evidence>
<dbReference type="Pfam" id="PF12833">
    <property type="entry name" value="HTH_18"/>
    <property type="match status" value="1"/>
</dbReference>
<comment type="caution">
    <text evidence="5">The sequence shown here is derived from an EMBL/GenBank/DDBJ whole genome shotgun (WGS) entry which is preliminary data.</text>
</comment>
<gene>
    <name evidence="5" type="ORF">H9738_00315</name>
</gene>
<dbReference type="SMART" id="SM00342">
    <property type="entry name" value="HTH_ARAC"/>
    <property type="match status" value="1"/>
</dbReference>
<dbReference type="GO" id="GO:0003700">
    <property type="term" value="F:DNA-binding transcription factor activity"/>
    <property type="evidence" value="ECO:0007669"/>
    <property type="project" value="InterPro"/>
</dbReference>
<dbReference type="PANTHER" id="PTHR43280">
    <property type="entry name" value="ARAC-FAMILY TRANSCRIPTIONAL REGULATOR"/>
    <property type="match status" value="1"/>
</dbReference>
<dbReference type="PRINTS" id="PR00032">
    <property type="entry name" value="HTHARAC"/>
</dbReference>
<dbReference type="Proteomes" id="UP000824230">
    <property type="component" value="Unassembled WGS sequence"/>
</dbReference>
<dbReference type="PROSITE" id="PS01124">
    <property type="entry name" value="HTH_ARAC_FAMILY_2"/>
    <property type="match status" value="1"/>
</dbReference>
<keyword evidence="1" id="KW-0805">Transcription regulation</keyword>
<feature type="domain" description="HTH araC/xylS-type" evidence="4">
    <location>
        <begin position="39"/>
        <end position="137"/>
    </location>
</feature>
<dbReference type="InterPro" id="IPR018062">
    <property type="entry name" value="HTH_AraC-typ_CS"/>
</dbReference>
<dbReference type="InterPro" id="IPR020449">
    <property type="entry name" value="Tscrpt_reg_AraC-type_HTH"/>
</dbReference>
<name>A0A9D2ALY2_9FIRM</name>
<evidence type="ECO:0000256" key="3">
    <source>
        <dbReference type="ARBA" id="ARBA00023163"/>
    </source>
</evidence>
<keyword evidence="2" id="KW-0238">DNA-binding</keyword>
<keyword evidence="3" id="KW-0804">Transcription</keyword>
<protein>
    <submittedName>
        <fullName evidence="5">AraC family transcriptional regulator</fullName>
    </submittedName>
</protein>
<dbReference type="Gene3D" id="1.10.10.60">
    <property type="entry name" value="Homeodomain-like"/>
    <property type="match status" value="2"/>
</dbReference>
<dbReference type="InterPro" id="IPR018060">
    <property type="entry name" value="HTH_AraC"/>
</dbReference>
<evidence type="ECO:0000313" key="6">
    <source>
        <dbReference type="Proteomes" id="UP000824230"/>
    </source>
</evidence>
<dbReference type="GO" id="GO:0043565">
    <property type="term" value="F:sequence-specific DNA binding"/>
    <property type="evidence" value="ECO:0007669"/>
    <property type="project" value="InterPro"/>
</dbReference>
<proteinExistence type="predicted"/>
<dbReference type="PANTHER" id="PTHR43280:SF27">
    <property type="entry name" value="TRANSCRIPTIONAL REGULATOR MTLR"/>
    <property type="match status" value="1"/>
</dbReference>
<evidence type="ECO:0000259" key="4">
    <source>
        <dbReference type="PROSITE" id="PS01124"/>
    </source>
</evidence>
<dbReference type="PROSITE" id="PS00041">
    <property type="entry name" value="HTH_ARAC_FAMILY_1"/>
    <property type="match status" value="1"/>
</dbReference>
<dbReference type="EMBL" id="DXFG01000009">
    <property type="protein sequence ID" value="HIX36305.1"/>
    <property type="molecule type" value="Genomic_DNA"/>
</dbReference>
<accession>A0A9D2ALY2</accession>
<dbReference type="InterPro" id="IPR009057">
    <property type="entry name" value="Homeodomain-like_sf"/>
</dbReference>
<evidence type="ECO:0000313" key="5">
    <source>
        <dbReference type="EMBL" id="HIX36305.1"/>
    </source>
</evidence>
<reference evidence="5" key="1">
    <citation type="journal article" date="2021" name="PeerJ">
        <title>Extensive microbial diversity within the chicken gut microbiome revealed by metagenomics and culture.</title>
        <authorList>
            <person name="Gilroy R."/>
            <person name="Ravi A."/>
            <person name="Getino M."/>
            <person name="Pursley I."/>
            <person name="Horton D.L."/>
            <person name="Alikhan N.F."/>
            <person name="Baker D."/>
            <person name="Gharbi K."/>
            <person name="Hall N."/>
            <person name="Watson M."/>
            <person name="Adriaenssens E.M."/>
            <person name="Foster-Nyarko E."/>
            <person name="Jarju S."/>
            <person name="Secka A."/>
            <person name="Antonio M."/>
            <person name="Oren A."/>
            <person name="Chaudhuri R.R."/>
            <person name="La Ragione R."/>
            <person name="Hildebrand F."/>
            <person name="Pallen M.J."/>
        </authorList>
    </citation>
    <scope>NUCLEOTIDE SEQUENCE</scope>
    <source>
        <strain evidence="5">ChiHjej12B11-1927</strain>
    </source>
</reference>
<reference evidence="5" key="2">
    <citation type="submission" date="2021-04" db="EMBL/GenBank/DDBJ databases">
        <authorList>
            <person name="Gilroy R."/>
        </authorList>
    </citation>
    <scope>NUCLEOTIDE SEQUENCE</scope>
    <source>
        <strain evidence="5">ChiHjej12B11-1927</strain>
    </source>
</reference>
<dbReference type="AlphaFoldDB" id="A0A9D2ALY2"/>
<organism evidence="5 6">
    <name type="scientific">Candidatus Blautia pullistercoris</name>
    <dbReference type="NCBI Taxonomy" id="2838499"/>
    <lineage>
        <taxon>Bacteria</taxon>
        <taxon>Bacillati</taxon>
        <taxon>Bacillota</taxon>
        <taxon>Clostridia</taxon>
        <taxon>Lachnospirales</taxon>
        <taxon>Lachnospiraceae</taxon>
        <taxon>Blautia</taxon>
    </lineage>
</organism>
<evidence type="ECO:0000256" key="2">
    <source>
        <dbReference type="ARBA" id="ARBA00023125"/>
    </source>
</evidence>
<dbReference type="SUPFAM" id="SSF46689">
    <property type="entry name" value="Homeodomain-like"/>
    <property type="match status" value="2"/>
</dbReference>
<sequence>MYEILLHFFIIIGNHNLLIKNQLYAQKTSRQKADDQKFDAVTDYICEHCTRKLTMEETAAFAGFSKYHFSRIFKEYYQMSFPEYIASLRISKATELLENSSLSILEIAMRSGFSNLSSFNRAFKEIHNCTPSQFRKMAEFSPDS</sequence>